<sequence>MVIEALTLALFTATIPAADVPSRSPTMAAVTPADVATMPSLPFGMVSANSRTAVTAPTLKAVHEAPCPSIQAMNAPFRCT</sequence>
<accession>A0A6J7EED1</accession>
<reference evidence="1" key="1">
    <citation type="submission" date="2020-05" db="EMBL/GenBank/DDBJ databases">
        <authorList>
            <person name="Chiriac C."/>
            <person name="Salcher M."/>
            <person name="Ghai R."/>
            <person name="Kavagutti S V."/>
        </authorList>
    </citation>
    <scope>NUCLEOTIDE SEQUENCE</scope>
</reference>
<organism evidence="1">
    <name type="scientific">freshwater metagenome</name>
    <dbReference type="NCBI Taxonomy" id="449393"/>
    <lineage>
        <taxon>unclassified sequences</taxon>
        <taxon>metagenomes</taxon>
        <taxon>ecological metagenomes</taxon>
    </lineage>
</organism>
<gene>
    <name evidence="1" type="ORF">UFOPK3402_01363</name>
</gene>
<proteinExistence type="predicted"/>
<protein>
    <submittedName>
        <fullName evidence="1">Unannotated protein</fullName>
    </submittedName>
</protein>
<dbReference type="AlphaFoldDB" id="A0A6J7EED1"/>
<evidence type="ECO:0000313" key="1">
    <source>
        <dbReference type="EMBL" id="CAB4881647.1"/>
    </source>
</evidence>
<name>A0A6J7EED1_9ZZZZ</name>
<dbReference type="EMBL" id="CAFBLS010000177">
    <property type="protein sequence ID" value="CAB4881647.1"/>
    <property type="molecule type" value="Genomic_DNA"/>
</dbReference>